<dbReference type="Pfam" id="PF07715">
    <property type="entry name" value="Plug"/>
    <property type="match status" value="1"/>
</dbReference>
<evidence type="ECO:0000256" key="10">
    <source>
        <dbReference type="PROSITE-ProRule" id="PRU01360"/>
    </source>
</evidence>
<dbReference type="PROSITE" id="PS52016">
    <property type="entry name" value="TONB_DEPENDENT_REC_3"/>
    <property type="match status" value="1"/>
</dbReference>
<dbReference type="Gene3D" id="2.40.170.20">
    <property type="entry name" value="TonB-dependent receptor, beta-barrel domain"/>
    <property type="match status" value="1"/>
</dbReference>
<comment type="subcellular location">
    <subcellularLocation>
        <location evidence="1 10">Cell outer membrane</location>
        <topology evidence="1 10">Multi-pass membrane protein</topology>
    </subcellularLocation>
</comment>
<name>A0A0S4N291_9BACT</name>
<evidence type="ECO:0000256" key="6">
    <source>
        <dbReference type="ARBA" id="ARBA00023077"/>
    </source>
</evidence>
<feature type="domain" description="TonB-dependent receptor-like beta-barrel" evidence="12">
    <location>
        <begin position="334"/>
        <end position="786"/>
    </location>
</feature>
<dbReference type="GO" id="GO:0044718">
    <property type="term" value="P:siderophore transmembrane transport"/>
    <property type="evidence" value="ECO:0007669"/>
    <property type="project" value="TreeGrafter"/>
</dbReference>
<keyword evidence="7 10" id="KW-0472">Membrane</keyword>
<keyword evidence="2 10" id="KW-0813">Transport</keyword>
<dbReference type="InterPro" id="IPR039426">
    <property type="entry name" value="TonB-dep_rcpt-like"/>
</dbReference>
<dbReference type="PANTHER" id="PTHR30069">
    <property type="entry name" value="TONB-DEPENDENT OUTER MEMBRANE RECEPTOR"/>
    <property type="match status" value="1"/>
</dbReference>
<protein>
    <submittedName>
        <fullName evidence="14">Outer membrane receptor proteins, mostly Fe transport</fullName>
    </submittedName>
</protein>
<feature type="domain" description="TonB-dependent receptor plug" evidence="13">
    <location>
        <begin position="146"/>
        <end position="220"/>
    </location>
</feature>
<dbReference type="SUPFAM" id="SSF49464">
    <property type="entry name" value="Carboxypeptidase regulatory domain-like"/>
    <property type="match status" value="1"/>
</dbReference>
<dbReference type="Proteomes" id="UP000320623">
    <property type="component" value="Unassembled WGS sequence"/>
</dbReference>
<keyword evidence="4 10" id="KW-0812">Transmembrane</keyword>
<dbReference type="AlphaFoldDB" id="A0A0S4N291"/>
<evidence type="ECO:0000259" key="13">
    <source>
        <dbReference type="Pfam" id="PF07715"/>
    </source>
</evidence>
<evidence type="ECO:0000256" key="11">
    <source>
        <dbReference type="RuleBase" id="RU003357"/>
    </source>
</evidence>
<keyword evidence="6 11" id="KW-0798">TonB box</keyword>
<gene>
    <name evidence="14" type="ORF">JGI1_00955</name>
</gene>
<evidence type="ECO:0000256" key="2">
    <source>
        <dbReference type="ARBA" id="ARBA00022448"/>
    </source>
</evidence>
<dbReference type="Pfam" id="PF00593">
    <property type="entry name" value="TonB_dep_Rec_b-barrel"/>
    <property type="match status" value="1"/>
</dbReference>
<dbReference type="EMBL" id="FAOO01000005">
    <property type="protein sequence ID" value="CUU04294.1"/>
    <property type="molecule type" value="Genomic_DNA"/>
</dbReference>
<evidence type="ECO:0000256" key="4">
    <source>
        <dbReference type="ARBA" id="ARBA00022692"/>
    </source>
</evidence>
<evidence type="ECO:0000256" key="7">
    <source>
        <dbReference type="ARBA" id="ARBA00023136"/>
    </source>
</evidence>
<sequence>MWNRYPWILGLILISSITLLSQESLIKGKVIDLETGQPIPNANVVVVGTLMGSSSDDNGEFEIKVKPGIYEVEVKVIGYEVERKRVVIEKGKISYVEFQLKQSYVEFSEVEVLADYKTKRIVDVRPSFVEVEPRTVKVGAGFGEDVFRMLRTLPGVFAPTDFGTNFVVRGGSPDENLIIIDGIEVYNPYRLYGFVSMFNPDAVGEFNFMSGGFPAKYGDRLSAVLDVGAREGRRDKIFSSMVNVNLTNANLIFEGKLPLNGSWIFSTRRTYYDLILEPIAEKTKLVNGDVTFPNFYDFQMKLTFEPFEKQKFNFIGIFSRDAMNVITGQNFDRPDSIAVNDLSYNKTFGFSWSYSLGKNSFVKFMASWYENSGESKFGGEILDPSYDAQGKIVPDDATFFKIDTWSNYSIRKTALSFDLSYYFGRHLIEIGFGSHLINSELKYVLKMDEQLKMFLKSLGFFSAPEIFNYAEKYSKYNFYIQDRIKFGSKFIVQPGLRFDYYGIIGKSYISPRLNILYNFDVLTSLRFAYGWYYQSPGYEKIYDQNTFFDFTKAEGLNAEMSKHYVLGVERWLTSDVLFRVESYYKDFDNLIVRKRVQGTKWVSDRIPDHPITDRRGWSDPYLVVVPDSVTSIPVNMGDGKAYGFEIFLEKRKVKTKVYGWVSYSYSIARRKIYGVDIPFIFDQRHTFNVVLNWRLSRKFDLSFTWMYGSNYPYTEPVGLKPRIMVTDSSVWIATVKDKVILDIDYGGLSNFFNSRKPPYHRLDVRFTYNTKFFGSDMDIYIDVMNVYNRKNIVGYDFSVSDGKIKRRAISSLPILPTLGISVKF</sequence>
<dbReference type="GO" id="GO:0009279">
    <property type="term" value="C:cell outer membrane"/>
    <property type="evidence" value="ECO:0007669"/>
    <property type="project" value="UniProtKB-SubCell"/>
</dbReference>
<proteinExistence type="inferred from homology"/>
<evidence type="ECO:0000256" key="8">
    <source>
        <dbReference type="ARBA" id="ARBA00023170"/>
    </source>
</evidence>
<keyword evidence="3 10" id="KW-1134">Transmembrane beta strand</keyword>
<dbReference type="InterPro" id="IPR036942">
    <property type="entry name" value="Beta-barrel_TonB_sf"/>
</dbReference>
<dbReference type="Gene3D" id="2.60.40.1120">
    <property type="entry name" value="Carboxypeptidase-like, regulatory domain"/>
    <property type="match status" value="1"/>
</dbReference>
<dbReference type="PANTHER" id="PTHR30069:SF29">
    <property type="entry name" value="HEMOGLOBIN AND HEMOGLOBIN-HAPTOGLOBIN-BINDING PROTEIN 1-RELATED"/>
    <property type="match status" value="1"/>
</dbReference>
<dbReference type="InterPro" id="IPR008969">
    <property type="entry name" value="CarboxyPept-like_regulatory"/>
</dbReference>
<evidence type="ECO:0000256" key="1">
    <source>
        <dbReference type="ARBA" id="ARBA00004571"/>
    </source>
</evidence>
<evidence type="ECO:0000313" key="14">
    <source>
        <dbReference type="EMBL" id="CUU04294.1"/>
    </source>
</evidence>
<dbReference type="OrthoDB" id="9758870at2"/>
<keyword evidence="8 14" id="KW-0675">Receptor</keyword>
<dbReference type="SUPFAM" id="SSF56935">
    <property type="entry name" value="Porins"/>
    <property type="match status" value="1"/>
</dbReference>
<accession>A0A0S4N291</accession>
<reference evidence="15" key="1">
    <citation type="submission" date="2015-11" db="EMBL/GenBank/DDBJ databases">
        <authorList>
            <person name="Varghese N."/>
        </authorList>
    </citation>
    <scope>NUCLEOTIDE SEQUENCE [LARGE SCALE GENOMIC DNA]</scope>
</reference>
<keyword evidence="15" id="KW-1185">Reference proteome</keyword>
<keyword evidence="5" id="KW-0732">Signal</keyword>
<evidence type="ECO:0000256" key="3">
    <source>
        <dbReference type="ARBA" id="ARBA00022452"/>
    </source>
</evidence>
<keyword evidence="9 10" id="KW-0998">Cell outer membrane</keyword>
<comment type="similarity">
    <text evidence="10 11">Belongs to the TonB-dependent receptor family.</text>
</comment>
<evidence type="ECO:0000313" key="15">
    <source>
        <dbReference type="Proteomes" id="UP000320623"/>
    </source>
</evidence>
<dbReference type="Pfam" id="PF13715">
    <property type="entry name" value="CarbopepD_reg_2"/>
    <property type="match status" value="1"/>
</dbReference>
<dbReference type="InterPro" id="IPR000531">
    <property type="entry name" value="Beta-barrel_TonB"/>
</dbReference>
<evidence type="ECO:0000259" key="12">
    <source>
        <dbReference type="Pfam" id="PF00593"/>
    </source>
</evidence>
<dbReference type="InterPro" id="IPR037066">
    <property type="entry name" value="Plug_dom_sf"/>
</dbReference>
<dbReference type="STRING" id="1643428.GCA_001442855_00932"/>
<evidence type="ECO:0000256" key="5">
    <source>
        <dbReference type="ARBA" id="ARBA00022729"/>
    </source>
</evidence>
<dbReference type="Gene3D" id="2.170.130.10">
    <property type="entry name" value="TonB-dependent receptor, plug domain"/>
    <property type="match status" value="1"/>
</dbReference>
<dbReference type="GO" id="GO:0015344">
    <property type="term" value="F:siderophore uptake transmembrane transporter activity"/>
    <property type="evidence" value="ECO:0007669"/>
    <property type="project" value="TreeGrafter"/>
</dbReference>
<evidence type="ECO:0000256" key="9">
    <source>
        <dbReference type="ARBA" id="ARBA00023237"/>
    </source>
</evidence>
<dbReference type="InterPro" id="IPR012910">
    <property type="entry name" value="Plug_dom"/>
</dbReference>
<organism evidence="14 15">
    <name type="scientific">Candidatus Thermokryptus mobilis</name>
    <dbReference type="NCBI Taxonomy" id="1643428"/>
    <lineage>
        <taxon>Bacteria</taxon>
        <taxon>Pseudomonadati</taxon>
        <taxon>Candidatus Kryptoniota</taxon>
        <taxon>Candidatus Thermokryptus</taxon>
    </lineage>
</organism>
<dbReference type="RefSeq" id="WP_140944716.1">
    <property type="nucleotide sequence ID" value="NZ_FAOO01000005.1"/>
</dbReference>